<organism evidence="2 3">
    <name type="scientific">Enterococcus cecorum</name>
    <dbReference type="NCBI Taxonomy" id="44008"/>
    <lineage>
        <taxon>Bacteria</taxon>
        <taxon>Bacillati</taxon>
        <taxon>Bacillota</taxon>
        <taxon>Bacilli</taxon>
        <taxon>Lactobacillales</taxon>
        <taxon>Enterococcaceae</taxon>
        <taxon>Enterococcus</taxon>
    </lineage>
</organism>
<evidence type="ECO:0000313" key="3">
    <source>
        <dbReference type="Proteomes" id="UP000588071"/>
    </source>
</evidence>
<comment type="caution">
    <text evidence="2">The sequence shown here is derived from an EMBL/GenBank/DDBJ whole genome shotgun (WGS) entry which is preliminary data.</text>
</comment>
<keyword evidence="1" id="KW-0175">Coiled coil</keyword>
<proteinExistence type="predicted"/>
<sequence>MSDEKLIEKLKEKLEVYEFEEAEARNIYREAIEQQQEAKSDADLCSHKVITTRNMLRLLGVKI</sequence>
<feature type="coiled-coil region" evidence="1">
    <location>
        <begin position="7"/>
        <end position="37"/>
    </location>
</feature>
<evidence type="ECO:0000313" key="2">
    <source>
        <dbReference type="EMBL" id="NME50329.1"/>
    </source>
</evidence>
<evidence type="ECO:0000256" key="1">
    <source>
        <dbReference type="SAM" id="Coils"/>
    </source>
</evidence>
<protein>
    <submittedName>
        <fullName evidence="2">Uncharacterized protein</fullName>
    </submittedName>
</protein>
<accession>A0A7X9NNC1</accession>
<dbReference type="EMBL" id="JABAFV010000015">
    <property type="protein sequence ID" value="NME50329.1"/>
    <property type="molecule type" value="Genomic_DNA"/>
</dbReference>
<gene>
    <name evidence="2" type="ORF">HF857_08890</name>
</gene>
<name>A0A7X9NNC1_9ENTE</name>
<dbReference type="RefSeq" id="WP_168931458.1">
    <property type="nucleotide sequence ID" value="NZ_JABAFV010000015.1"/>
</dbReference>
<dbReference type="Proteomes" id="UP000588071">
    <property type="component" value="Unassembled WGS sequence"/>
</dbReference>
<dbReference type="AlphaFoldDB" id="A0A7X9NNC1"/>
<reference evidence="2 3" key="1">
    <citation type="submission" date="2020-04" db="EMBL/GenBank/DDBJ databases">
        <authorList>
            <person name="Hitch T.C.A."/>
            <person name="Wylensek D."/>
            <person name="Clavel T."/>
        </authorList>
    </citation>
    <scope>NUCLEOTIDE SEQUENCE [LARGE SCALE GENOMIC DNA]</scope>
    <source>
        <strain evidence="2 3">WCA-380-WT-3C</strain>
    </source>
</reference>